<evidence type="ECO:0000256" key="2">
    <source>
        <dbReference type="SAM" id="SignalP"/>
    </source>
</evidence>
<proteinExistence type="predicted"/>
<gene>
    <name evidence="3" type="ORF">MNKW57_14950</name>
</gene>
<dbReference type="Proteomes" id="UP001224392">
    <property type="component" value="Unassembled WGS sequence"/>
</dbReference>
<accession>A0ABQ6LYJ6</accession>
<evidence type="ECO:0000313" key="4">
    <source>
        <dbReference type="Proteomes" id="UP001224392"/>
    </source>
</evidence>
<dbReference type="RefSeq" id="WP_285763811.1">
    <property type="nucleotide sequence ID" value="NZ_BSYJ01000003.1"/>
</dbReference>
<feature type="signal peptide" evidence="2">
    <location>
        <begin position="1"/>
        <end position="21"/>
    </location>
</feature>
<comment type="caution">
    <text evidence="3">The sequence shown here is derived from an EMBL/GenBank/DDBJ whole genome shotgun (WGS) entry which is preliminary data.</text>
</comment>
<name>A0ABQ6LYJ6_9GAMM</name>
<feature type="chain" id="PRO_5046850811" evidence="2">
    <location>
        <begin position="22"/>
        <end position="84"/>
    </location>
</feature>
<keyword evidence="4" id="KW-1185">Reference proteome</keyword>
<keyword evidence="2" id="KW-0732">Signal</keyword>
<feature type="region of interest" description="Disordered" evidence="1">
    <location>
        <begin position="18"/>
        <end position="84"/>
    </location>
</feature>
<organism evidence="3 4">
    <name type="scientific">Biformimicrobium ophioploci</name>
    <dbReference type="NCBI Taxonomy" id="3036711"/>
    <lineage>
        <taxon>Bacteria</taxon>
        <taxon>Pseudomonadati</taxon>
        <taxon>Pseudomonadota</taxon>
        <taxon>Gammaproteobacteria</taxon>
        <taxon>Cellvibrionales</taxon>
        <taxon>Microbulbiferaceae</taxon>
        <taxon>Biformimicrobium</taxon>
    </lineage>
</organism>
<protein>
    <submittedName>
        <fullName evidence="3">Uncharacterized protein</fullName>
    </submittedName>
</protein>
<dbReference type="EMBL" id="BSYJ01000003">
    <property type="protein sequence ID" value="GMG87174.1"/>
    <property type="molecule type" value="Genomic_DNA"/>
</dbReference>
<evidence type="ECO:0000313" key="3">
    <source>
        <dbReference type="EMBL" id="GMG87174.1"/>
    </source>
</evidence>
<sequence>MKRLSVLIALMFALPALASQAQTDNKQTDDKQATAEAKPAKETAASAPVEEKKPPLMPNQPKNKEYKPTEEISEDLSVSYPVDI</sequence>
<evidence type="ECO:0000256" key="1">
    <source>
        <dbReference type="SAM" id="MobiDB-lite"/>
    </source>
</evidence>
<feature type="compositionally biased region" description="Basic and acidic residues" evidence="1">
    <location>
        <begin position="26"/>
        <end position="41"/>
    </location>
</feature>
<reference evidence="3 4" key="1">
    <citation type="submission" date="2023-04" db="EMBL/GenBank/DDBJ databases">
        <title>Marinobulbifer ophiurae gen. nov., sp. Nov., isolate from tissue of brittle star Ophioplocus japonicus.</title>
        <authorList>
            <person name="Kawano K."/>
            <person name="Sawayama S."/>
            <person name="Nakagawa S."/>
        </authorList>
    </citation>
    <scope>NUCLEOTIDE SEQUENCE [LARGE SCALE GENOMIC DNA]</scope>
    <source>
        <strain evidence="3 4">NKW57</strain>
    </source>
</reference>